<protein>
    <submittedName>
        <fullName evidence="1">Uncharacterized protein</fullName>
    </submittedName>
</protein>
<gene>
    <name evidence="1" type="ORF">EQG61_12555</name>
</gene>
<name>A0A4Q1K385_9FLAO</name>
<evidence type="ECO:0000313" key="1">
    <source>
        <dbReference type="EMBL" id="RXR20246.1"/>
    </source>
</evidence>
<accession>A0A4Q1K385</accession>
<dbReference type="EMBL" id="SBKN01000009">
    <property type="protein sequence ID" value="RXR20246.1"/>
    <property type="molecule type" value="Genomic_DNA"/>
</dbReference>
<dbReference type="AlphaFoldDB" id="A0A4Q1K385"/>
<dbReference type="RefSeq" id="WP_129462297.1">
    <property type="nucleotide sequence ID" value="NZ_SBKN01000009.1"/>
</dbReference>
<proteinExistence type="predicted"/>
<dbReference type="OrthoDB" id="982108at2"/>
<evidence type="ECO:0000313" key="2">
    <source>
        <dbReference type="Proteomes" id="UP000289857"/>
    </source>
</evidence>
<reference evidence="2" key="1">
    <citation type="submission" date="2019-01" db="EMBL/GenBank/DDBJ databases">
        <title>Cytophagaceae bacterium strain CAR-16.</title>
        <authorList>
            <person name="Chen W.-M."/>
        </authorList>
    </citation>
    <scope>NUCLEOTIDE SEQUENCE [LARGE SCALE GENOMIC DNA]</scope>
    <source>
        <strain evidence="2">WWJ-16</strain>
    </source>
</reference>
<dbReference type="Proteomes" id="UP000289857">
    <property type="component" value="Unassembled WGS sequence"/>
</dbReference>
<sequence length="226" mass="26987">MKRITLIVLLISFFTFAQLRRELPITKDSDSAYWMEYRNKTYETVNDKDIFFRLQTPCVSIEVSKRKGDLKGTVEFFAKEIDEFKDSTGVFKRKFNFDSDKTLRIFKLIDSLKINSIPSDKFIPKWHQGFDGITYRFEYKDSIQHSFKNYWTPKKQENLEEAVRIQNFVEVVNEIVESEKLSKIFQNEIPFRSWSCNGVCVSRAMTKKESREYKKKKRKFRKKNAG</sequence>
<organism evidence="1 2">
    <name type="scientific">Flavobacterium stagni</name>
    <dbReference type="NCBI Taxonomy" id="2506421"/>
    <lineage>
        <taxon>Bacteria</taxon>
        <taxon>Pseudomonadati</taxon>
        <taxon>Bacteroidota</taxon>
        <taxon>Flavobacteriia</taxon>
        <taxon>Flavobacteriales</taxon>
        <taxon>Flavobacteriaceae</taxon>
        <taxon>Flavobacterium</taxon>
    </lineage>
</organism>
<comment type="caution">
    <text evidence="1">The sequence shown here is derived from an EMBL/GenBank/DDBJ whole genome shotgun (WGS) entry which is preliminary data.</text>
</comment>
<keyword evidence="2" id="KW-1185">Reference proteome</keyword>